<feature type="transmembrane region" description="Helical" evidence="1">
    <location>
        <begin position="73"/>
        <end position="95"/>
    </location>
</feature>
<feature type="transmembrane region" description="Helical" evidence="1">
    <location>
        <begin position="41"/>
        <end position="61"/>
    </location>
</feature>
<evidence type="ECO:0000313" key="2">
    <source>
        <dbReference type="EMBL" id="USJ24503.1"/>
    </source>
</evidence>
<feature type="transmembrane region" description="Helical" evidence="1">
    <location>
        <begin position="12"/>
        <end position="29"/>
    </location>
</feature>
<dbReference type="OrthoDB" id="7865775at2"/>
<name>A0A9Q9DAB7_ENSAD</name>
<keyword evidence="1" id="KW-1133">Transmembrane helix</keyword>
<keyword evidence="1" id="KW-0472">Membrane</keyword>
<evidence type="ECO:0008006" key="4">
    <source>
        <dbReference type="Google" id="ProtNLM"/>
    </source>
</evidence>
<protein>
    <recommendedName>
        <fullName evidence="4">Transmembrane protein</fullName>
    </recommendedName>
</protein>
<dbReference type="AlphaFoldDB" id="A0A9Q9DAB7"/>
<feature type="transmembrane region" description="Helical" evidence="1">
    <location>
        <begin position="101"/>
        <end position="122"/>
    </location>
</feature>
<reference evidence="2" key="1">
    <citation type="submission" date="2022-06" db="EMBL/GenBank/DDBJ databases">
        <title>Physiological and biochemical characterization and genomic elucidation of a strain of the genus Ensifer adhaerens M8 that combines arsenic oxidation and chromium reduction.</title>
        <authorList>
            <person name="Li X."/>
            <person name="Yu c."/>
        </authorList>
    </citation>
    <scope>NUCLEOTIDE SEQUENCE</scope>
    <source>
        <strain evidence="2">M8</strain>
    </source>
</reference>
<dbReference type="RefSeq" id="WP_090295726.1">
    <property type="nucleotide sequence ID" value="NZ_CAXURO020000001.1"/>
</dbReference>
<gene>
    <name evidence="2" type="ORF">NE863_05865</name>
</gene>
<accession>A0A9Q9DAB7</accession>
<keyword evidence="1" id="KW-0812">Transmembrane</keyword>
<proteinExistence type="predicted"/>
<organism evidence="2 3">
    <name type="scientific">Ensifer adhaerens</name>
    <name type="common">Sinorhizobium morelense</name>
    <dbReference type="NCBI Taxonomy" id="106592"/>
    <lineage>
        <taxon>Bacteria</taxon>
        <taxon>Pseudomonadati</taxon>
        <taxon>Pseudomonadota</taxon>
        <taxon>Alphaproteobacteria</taxon>
        <taxon>Hyphomicrobiales</taxon>
        <taxon>Rhizobiaceae</taxon>
        <taxon>Sinorhizobium/Ensifer group</taxon>
        <taxon>Ensifer</taxon>
    </lineage>
</organism>
<evidence type="ECO:0000256" key="1">
    <source>
        <dbReference type="SAM" id="Phobius"/>
    </source>
</evidence>
<evidence type="ECO:0000313" key="3">
    <source>
        <dbReference type="Proteomes" id="UP001055460"/>
    </source>
</evidence>
<dbReference type="Proteomes" id="UP001055460">
    <property type="component" value="Chromosome"/>
</dbReference>
<dbReference type="EMBL" id="CP098807">
    <property type="protein sequence ID" value="USJ24503.1"/>
    <property type="molecule type" value="Genomic_DNA"/>
</dbReference>
<sequence>MSAKLKGLASSGFVHVAFAFFAMGGWALFANGHHPMPKPLVAGLVQGTLSALLTLYLKTAIDALSRRFRGARRLVLPPLFACLGSSAILVAIHAASGTPEILKTIALPLTVSTTYAAIYNYSISRGEHDRDR</sequence>